<dbReference type="OrthoDB" id="2661942at2"/>
<evidence type="ECO:0000313" key="3">
    <source>
        <dbReference type="Proteomes" id="UP000199050"/>
    </source>
</evidence>
<dbReference type="AlphaFoldDB" id="A0A1G9B3V5"/>
<dbReference type="STRING" id="1174501.SAMN05216192_1391"/>
<dbReference type="EMBL" id="FNDX01000039">
    <property type="protein sequence ID" value="SDK33764.1"/>
    <property type="molecule type" value="Genomic_DNA"/>
</dbReference>
<feature type="chain" id="PRO_5038573658" evidence="1">
    <location>
        <begin position="38"/>
        <end position="345"/>
    </location>
</feature>
<reference evidence="3" key="1">
    <citation type="submission" date="2016-10" db="EMBL/GenBank/DDBJ databases">
        <authorList>
            <person name="Varghese N."/>
            <person name="Submissions S."/>
        </authorList>
    </citation>
    <scope>NUCLEOTIDE SEQUENCE [LARGE SCALE GENOMIC DNA]</scope>
    <source>
        <strain evidence="3">CGMCC 1.11012</strain>
    </source>
</reference>
<accession>A0A1G9B3V5</accession>
<evidence type="ECO:0000313" key="2">
    <source>
        <dbReference type="EMBL" id="SDK33764.1"/>
    </source>
</evidence>
<proteinExistence type="predicted"/>
<feature type="signal peptide" evidence="1">
    <location>
        <begin position="1"/>
        <end position="37"/>
    </location>
</feature>
<protein>
    <submittedName>
        <fullName evidence="2">Uncharacterized protein</fullName>
    </submittedName>
</protein>
<keyword evidence="1" id="KW-0732">Signal</keyword>
<dbReference type="Proteomes" id="UP000199050">
    <property type="component" value="Unassembled WGS sequence"/>
</dbReference>
<organism evidence="2 3">
    <name type="scientific">Paenibacillus typhae</name>
    <dbReference type="NCBI Taxonomy" id="1174501"/>
    <lineage>
        <taxon>Bacteria</taxon>
        <taxon>Bacillati</taxon>
        <taxon>Bacillota</taxon>
        <taxon>Bacilli</taxon>
        <taxon>Bacillales</taxon>
        <taxon>Paenibacillaceae</taxon>
        <taxon>Paenibacillus</taxon>
    </lineage>
</organism>
<name>A0A1G9B3V5_9BACL</name>
<gene>
    <name evidence="2" type="ORF">SAMN05216192_1391</name>
</gene>
<evidence type="ECO:0000256" key="1">
    <source>
        <dbReference type="SAM" id="SignalP"/>
    </source>
</evidence>
<sequence length="345" mass="36574">MKQYRRACRRSRIFSRSHRLRPAAVLAFVLAVSLSLAGCTGSGQDRNTNQGDGSPVASATAAASAGASTAAPAAAATQTPGPAATPVPAAVLDPAALQPVFGFAGEAGKQILVTRDNNDGEEQMQALNTAIGSGGQVLTISFEQWQEGNDQSNGRELAGNLPNLSGYVFNVVGGAAKPDETYYLADSSAFNQAALVTVEPAPAEAEQLPEADPVRSSIAEAKQREIMSAWKLASLPPGRELYLVQFVRQNQDMLFSLVLEEDGKLSFMDYPAEITGNAYSVWRVDDGGEVIPQMFSLLFAASTADGLLLGINWLGAEGINSFFLAQSGESFRELDIQYSRYTSPL</sequence>
<dbReference type="RefSeq" id="WP_139172064.1">
    <property type="nucleotide sequence ID" value="NZ_CBCSKY010000040.1"/>
</dbReference>
<keyword evidence="3" id="KW-1185">Reference proteome</keyword>